<keyword evidence="6" id="KW-0949">S-adenosyl-L-methionine</keyword>
<keyword evidence="7" id="KW-0479">Metal-binding</keyword>
<dbReference type="RefSeq" id="WP_102364864.1">
    <property type="nucleotide sequence ID" value="NZ_CP020991.1"/>
</dbReference>
<dbReference type="InterPro" id="IPR058240">
    <property type="entry name" value="rSAM_sf"/>
</dbReference>
<dbReference type="Pfam" id="PF13353">
    <property type="entry name" value="Fer4_12"/>
    <property type="match status" value="1"/>
</dbReference>
<dbReference type="CDD" id="cd01335">
    <property type="entry name" value="Radical_SAM"/>
    <property type="match status" value="1"/>
</dbReference>
<dbReference type="InterPro" id="IPR034457">
    <property type="entry name" value="Organic_radical-activating"/>
</dbReference>
<dbReference type="InterPro" id="IPR013785">
    <property type="entry name" value="Aldolase_TIM"/>
</dbReference>
<dbReference type="InterPro" id="IPR012837">
    <property type="entry name" value="NrdG"/>
</dbReference>
<evidence type="ECO:0000256" key="1">
    <source>
        <dbReference type="ARBA" id="ARBA00001966"/>
    </source>
</evidence>
<dbReference type="InterPro" id="IPR001989">
    <property type="entry name" value="Radical_activat_CS"/>
</dbReference>
<dbReference type="PANTHER" id="PTHR30352">
    <property type="entry name" value="PYRUVATE FORMATE-LYASE-ACTIVATING ENZYME"/>
    <property type="match status" value="1"/>
</dbReference>
<dbReference type="NCBIfam" id="TIGR02491">
    <property type="entry name" value="NrdG"/>
    <property type="match status" value="1"/>
</dbReference>
<keyword evidence="5" id="KW-0004">4Fe-4S</keyword>
<evidence type="ECO:0000256" key="8">
    <source>
        <dbReference type="ARBA" id="ARBA00023002"/>
    </source>
</evidence>
<dbReference type="EC" id="1.97.1.-" evidence="12"/>
<evidence type="ECO:0000256" key="6">
    <source>
        <dbReference type="ARBA" id="ARBA00022691"/>
    </source>
</evidence>
<keyword evidence="9" id="KW-0408">Iron</keyword>
<dbReference type="GO" id="GO:0004748">
    <property type="term" value="F:ribonucleoside-diphosphate reductase activity, thioredoxin disulfide as acceptor"/>
    <property type="evidence" value="ECO:0007669"/>
    <property type="project" value="TreeGrafter"/>
</dbReference>
<dbReference type="SFLD" id="SFLDG01063">
    <property type="entry name" value="activating_enzymes__group_1"/>
    <property type="match status" value="1"/>
</dbReference>
<dbReference type="OrthoDB" id="9782387at2"/>
<comment type="catalytic activity">
    <reaction evidence="11">
        <text>glycyl-[protein] + reduced [flavodoxin] + S-adenosyl-L-methionine = glycin-2-yl radical-[protein] + semiquinone [flavodoxin] + 5'-deoxyadenosine + L-methionine + H(+)</text>
        <dbReference type="Rhea" id="RHEA:61976"/>
        <dbReference type="Rhea" id="RHEA-COMP:10622"/>
        <dbReference type="Rhea" id="RHEA-COMP:14480"/>
        <dbReference type="Rhea" id="RHEA-COMP:15993"/>
        <dbReference type="Rhea" id="RHEA-COMP:15994"/>
        <dbReference type="ChEBI" id="CHEBI:15378"/>
        <dbReference type="ChEBI" id="CHEBI:17319"/>
        <dbReference type="ChEBI" id="CHEBI:29947"/>
        <dbReference type="ChEBI" id="CHEBI:32722"/>
        <dbReference type="ChEBI" id="CHEBI:57618"/>
        <dbReference type="ChEBI" id="CHEBI:57844"/>
        <dbReference type="ChEBI" id="CHEBI:59789"/>
        <dbReference type="ChEBI" id="CHEBI:140311"/>
    </reaction>
</comment>
<evidence type="ECO:0000256" key="5">
    <source>
        <dbReference type="ARBA" id="ARBA00022485"/>
    </source>
</evidence>
<dbReference type="InterPro" id="IPR007197">
    <property type="entry name" value="rSAM"/>
</dbReference>
<dbReference type="AlphaFoldDB" id="A0A2K9NZW8"/>
<dbReference type="PIRSF" id="PIRSF000368">
    <property type="entry name" value="NrdG"/>
    <property type="match status" value="1"/>
</dbReference>
<evidence type="ECO:0000256" key="2">
    <source>
        <dbReference type="ARBA" id="ARBA00003852"/>
    </source>
</evidence>
<dbReference type="SFLD" id="SFLDG01066">
    <property type="entry name" value="organic_radical-activating_enz"/>
    <property type="match status" value="1"/>
</dbReference>
<dbReference type="SUPFAM" id="SSF102114">
    <property type="entry name" value="Radical SAM enzymes"/>
    <property type="match status" value="1"/>
</dbReference>
<dbReference type="GO" id="GO:0046872">
    <property type="term" value="F:metal ion binding"/>
    <property type="evidence" value="ECO:0007669"/>
    <property type="project" value="UniProtKB-KW"/>
</dbReference>
<evidence type="ECO:0000256" key="12">
    <source>
        <dbReference type="PIRNR" id="PIRNR000368"/>
    </source>
</evidence>
<comment type="cofactor">
    <cofactor evidence="1">
        <name>[4Fe-4S] cluster</name>
        <dbReference type="ChEBI" id="CHEBI:49883"/>
    </cofactor>
</comment>
<accession>A0A2K9NZW8</accession>
<evidence type="ECO:0000256" key="10">
    <source>
        <dbReference type="ARBA" id="ARBA00023014"/>
    </source>
</evidence>
<dbReference type="Gene3D" id="3.20.20.70">
    <property type="entry name" value="Aldolase class I"/>
    <property type="match status" value="1"/>
</dbReference>
<gene>
    <name evidence="13" type="ORF">B9O19_00387</name>
</gene>
<dbReference type="SFLD" id="SFLDS00029">
    <property type="entry name" value="Radical_SAM"/>
    <property type="match status" value="1"/>
</dbReference>
<dbReference type="KEGG" id="mpec:B9O19_00387"/>
<keyword evidence="10" id="KW-0411">Iron-sulfur</keyword>
<organism evidence="13 14">
    <name type="scientific">Monoglobus pectinilyticus</name>
    <dbReference type="NCBI Taxonomy" id="1981510"/>
    <lineage>
        <taxon>Bacteria</taxon>
        <taxon>Bacillati</taxon>
        <taxon>Bacillota</taxon>
        <taxon>Clostridia</taxon>
        <taxon>Monoglobales</taxon>
        <taxon>Monoglobaceae</taxon>
        <taxon>Monoglobus</taxon>
    </lineage>
</organism>
<proteinExistence type="inferred from homology"/>
<evidence type="ECO:0000313" key="13">
    <source>
        <dbReference type="EMBL" id="AUO18571.1"/>
    </source>
</evidence>
<protein>
    <recommendedName>
        <fullName evidence="4 12">Anaerobic ribonucleoside-triphosphate reductase-activating protein</fullName>
        <ecNumber evidence="12">1.97.1.-</ecNumber>
    </recommendedName>
</protein>
<comment type="function">
    <text evidence="2 12">Activation of anaerobic ribonucleoside-triphosphate reductase under anaerobic conditions by generation of an organic free radical, using S-adenosylmethionine and reduced flavodoxin as cosubstrates to produce 5'-deoxy-adenosine.</text>
</comment>
<comment type="similarity">
    <text evidence="3 12">Belongs to the organic radical-activating enzymes family.</text>
</comment>
<dbReference type="EMBL" id="CP020991">
    <property type="protein sequence ID" value="AUO18571.1"/>
    <property type="molecule type" value="Genomic_DNA"/>
</dbReference>
<sequence>MSKLKIAGVVKESITDGDGIRFVLFVQGCPHHCYGCHNPQTHDFNGGTIVDSGQVLEEFKANPLLSGITFSGGEPFCQAGALADLAEEIISLGKNITVYSGYTFEQLYEMAKEDKDIMRLLNLADVLIDGKFIMSEKTLLLRFRGSKNQRMIDLKKTMESDGKTVYTFE</sequence>
<evidence type="ECO:0000256" key="3">
    <source>
        <dbReference type="ARBA" id="ARBA00009777"/>
    </source>
</evidence>
<keyword evidence="8 12" id="KW-0560">Oxidoreductase</keyword>
<keyword evidence="14" id="KW-1185">Reference proteome</keyword>
<dbReference type="GO" id="GO:0051539">
    <property type="term" value="F:4 iron, 4 sulfur cluster binding"/>
    <property type="evidence" value="ECO:0007669"/>
    <property type="project" value="UniProtKB-KW"/>
</dbReference>
<dbReference type="GO" id="GO:0043365">
    <property type="term" value="F:[formate-C-acetyltransferase]-activating enzyme activity"/>
    <property type="evidence" value="ECO:0007669"/>
    <property type="project" value="InterPro"/>
</dbReference>
<dbReference type="GeneID" id="98061815"/>
<dbReference type="Proteomes" id="UP000235589">
    <property type="component" value="Chromosome"/>
</dbReference>
<name>A0A2K9NZW8_9FIRM</name>
<evidence type="ECO:0000313" key="14">
    <source>
        <dbReference type="Proteomes" id="UP000235589"/>
    </source>
</evidence>
<dbReference type="PANTHER" id="PTHR30352:SF2">
    <property type="entry name" value="ANAEROBIC RIBONUCLEOSIDE-TRIPHOSPHATE REDUCTASE-ACTIVATING PROTEIN"/>
    <property type="match status" value="1"/>
</dbReference>
<dbReference type="SFLD" id="SFLDF00299">
    <property type="entry name" value="anaerobic_ribonucleoside-triph"/>
    <property type="match status" value="1"/>
</dbReference>
<evidence type="ECO:0000256" key="7">
    <source>
        <dbReference type="ARBA" id="ARBA00022723"/>
    </source>
</evidence>
<evidence type="ECO:0000256" key="9">
    <source>
        <dbReference type="ARBA" id="ARBA00023004"/>
    </source>
</evidence>
<dbReference type="PROSITE" id="PS01087">
    <property type="entry name" value="RADICAL_ACTIVATING"/>
    <property type="match status" value="1"/>
</dbReference>
<reference evidence="13 14" key="1">
    <citation type="submission" date="2017-04" db="EMBL/GenBank/DDBJ databases">
        <title>Monoglobus pectinilyticus 14 draft genome.</title>
        <authorList>
            <person name="Kim C."/>
            <person name="Rosendale D.I."/>
            <person name="Kelly W.J."/>
            <person name="Tannock G.W."/>
            <person name="Patchett M.L."/>
            <person name="Jordens J.Z."/>
        </authorList>
    </citation>
    <scope>NUCLEOTIDE SEQUENCE [LARGE SCALE GENOMIC DNA]</scope>
    <source>
        <strain evidence="13 14">14</strain>
    </source>
</reference>
<evidence type="ECO:0000256" key="11">
    <source>
        <dbReference type="ARBA" id="ARBA00047365"/>
    </source>
</evidence>
<evidence type="ECO:0000256" key="4">
    <source>
        <dbReference type="ARBA" id="ARBA00014281"/>
    </source>
</evidence>